<keyword evidence="7" id="KW-0067">ATP-binding</keyword>
<dbReference type="Gene3D" id="1.20.5.1930">
    <property type="match status" value="1"/>
</dbReference>
<evidence type="ECO:0000256" key="3">
    <source>
        <dbReference type="ARBA" id="ARBA00022553"/>
    </source>
</evidence>
<feature type="transmembrane region" description="Helical" evidence="10">
    <location>
        <begin position="104"/>
        <end position="124"/>
    </location>
</feature>
<keyword evidence="10" id="KW-0812">Transmembrane</keyword>
<evidence type="ECO:0000259" key="11">
    <source>
        <dbReference type="Pfam" id="PF02518"/>
    </source>
</evidence>
<keyword evidence="4" id="KW-0808">Transferase</keyword>
<dbReference type="SUPFAM" id="SSF55874">
    <property type="entry name" value="ATPase domain of HSP90 chaperone/DNA topoisomerase II/histidine kinase"/>
    <property type="match status" value="1"/>
</dbReference>
<evidence type="ECO:0000256" key="9">
    <source>
        <dbReference type="SAM" id="MobiDB-lite"/>
    </source>
</evidence>
<proteinExistence type="predicted"/>
<dbReference type="Pfam" id="PF02518">
    <property type="entry name" value="HATPase_c"/>
    <property type="match status" value="1"/>
</dbReference>
<dbReference type="EMBL" id="JBIRGQ010000001">
    <property type="protein sequence ID" value="MFH8544153.1"/>
    <property type="molecule type" value="Genomic_DNA"/>
</dbReference>
<evidence type="ECO:0000256" key="1">
    <source>
        <dbReference type="ARBA" id="ARBA00000085"/>
    </source>
</evidence>
<sequence length="539" mass="57173">MRQALVSRRSLSADLTLWAVLCAAGVLWFRDSSETSLARGLLLPVLVLGVAVPLARCRPGTAVLLANIPCALGLAGASSPANVYVVALAVLSCRLGARAGAARGPLLVLAACLAIDLGLCAVLGVGAVWWFYAVTVLPAALLLPWLVGHYWRARRQLVRGGWQLARSLEEQQHIAAEQVRLKERAHIAADMHDSLGHVLSLIALRAGALELSPTLTAPDRDDVADLRAAIVDAVDQLRETITVLRDAPESGESGSPAGSIEDLLSRTLASGVPVQWQREWEHERKQEGETSALPPLVQRGVFRVVQEALTNAAKHAPGSAVRVRITHGSDSTHVRVVNSSPPGGPMPGLVPGGHGLTGLRERVAVLGGTLRAAPHEGGFEVSATLPHGMPQPASVPSPAPVRSESAREEPAPESARQLSRVRRRARLRFAAAFAAPAGAALVFVPAAAMLAHQLSTCVLSPSDYEQLRIGQRQSEFAHALPEGPYPYPSDRTRAAPRPPGATCAFYRSNSNPLDEADVYRLCYSGSRLIAKDTLRGGSD</sequence>
<accession>A0ABW7QGR0</accession>
<evidence type="ECO:0000256" key="4">
    <source>
        <dbReference type="ARBA" id="ARBA00022679"/>
    </source>
</evidence>
<evidence type="ECO:0000256" key="7">
    <source>
        <dbReference type="ARBA" id="ARBA00022840"/>
    </source>
</evidence>
<dbReference type="CDD" id="cd16917">
    <property type="entry name" value="HATPase_UhpB-NarQ-NarX-like"/>
    <property type="match status" value="1"/>
</dbReference>
<evidence type="ECO:0000256" key="8">
    <source>
        <dbReference type="ARBA" id="ARBA00023012"/>
    </source>
</evidence>
<feature type="transmembrane region" description="Helical" evidence="10">
    <location>
        <begin position="12"/>
        <end position="30"/>
    </location>
</feature>
<keyword evidence="3" id="KW-0597">Phosphoprotein</keyword>
<dbReference type="InterPro" id="IPR011712">
    <property type="entry name" value="Sig_transdc_His_kin_sub3_dim/P"/>
</dbReference>
<feature type="region of interest" description="Disordered" evidence="9">
    <location>
        <begin position="385"/>
        <end position="418"/>
    </location>
</feature>
<dbReference type="InterPro" id="IPR003594">
    <property type="entry name" value="HATPase_dom"/>
</dbReference>
<feature type="domain" description="Histidine kinase/HSP90-like ATPase" evidence="11">
    <location>
        <begin position="298"/>
        <end position="387"/>
    </location>
</feature>
<evidence type="ECO:0000256" key="10">
    <source>
        <dbReference type="SAM" id="Phobius"/>
    </source>
</evidence>
<dbReference type="Proteomes" id="UP001610818">
    <property type="component" value="Unassembled WGS sequence"/>
</dbReference>
<keyword evidence="8" id="KW-0902">Two-component regulatory system</keyword>
<dbReference type="InterPro" id="IPR050482">
    <property type="entry name" value="Sensor_HK_TwoCompSys"/>
</dbReference>
<dbReference type="Pfam" id="PF07730">
    <property type="entry name" value="HisKA_3"/>
    <property type="match status" value="1"/>
</dbReference>
<dbReference type="EC" id="2.7.13.3" evidence="2"/>
<feature type="domain" description="Signal transduction histidine kinase subgroup 3 dimerisation and phosphoacceptor" evidence="12">
    <location>
        <begin position="183"/>
        <end position="247"/>
    </location>
</feature>
<evidence type="ECO:0000313" key="13">
    <source>
        <dbReference type="EMBL" id="MFH8544153.1"/>
    </source>
</evidence>
<evidence type="ECO:0000259" key="12">
    <source>
        <dbReference type="Pfam" id="PF07730"/>
    </source>
</evidence>
<evidence type="ECO:0000256" key="6">
    <source>
        <dbReference type="ARBA" id="ARBA00022777"/>
    </source>
</evidence>
<reference evidence="13 14" key="1">
    <citation type="submission" date="2024-10" db="EMBL/GenBank/DDBJ databases">
        <title>The Natural Products Discovery Center: Release of the First 8490 Sequenced Strains for Exploring Actinobacteria Biosynthetic Diversity.</title>
        <authorList>
            <person name="Kalkreuter E."/>
            <person name="Kautsar S.A."/>
            <person name="Yang D."/>
            <person name="Bader C.D."/>
            <person name="Teijaro C.N."/>
            <person name="Fluegel L."/>
            <person name="Davis C.M."/>
            <person name="Simpson J.R."/>
            <person name="Lauterbach L."/>
            <person name="Steele A.D."/>
            <person name="Gui C."/>
            <person name="Meng S."/>
            <person name="Li G."/>
            <person name="Viehrig K."/>
            <person name="Ye F."/>
            <person name="Su P."/>
            <person name="Kiefer A.F."/>
            <person name="Nichols A."/>
            <person name="Cepeda A.J."/>
            <person name="Yan W."/>
            <person name="Fan B."/>
            <person name="Jiang Y."/>
            <person name="Adhikari A."/>
            <person name="Zheng C.-J."/>
            <person name="Schuster L."/>
            <person name="Cowan T.M."/>
            <person name="Smanski M.J."/>
            <person name="Chevrette M.G."/>
            <person name="De Carvalho L.P.S."/>
            <person name="Shen B."/>
        </authorList>
    </citation>
    <scope>NUCLEOTIDE SEQUENCE [LARGE SCALE GENOMIC DNA]</scope>
    <source>
        <strain evidence="13 14">NPDC017990</strain>
    </source>
</reference>
<feature type="transmembrane region" description="Helical" evidence="10">
    <location>
        <begin position="130"/>
        <end position="151"/>
    </location>
</feature>
<dbReference type="GO" id="GO:0016301">
    <property type="term" value="F:kinase activity"/>
    <property type="evidence" value="ECO:0007669"/>
    <property type="project" value="UniProtKB-KW"/>
</dbReference>
<feature type="transmembrane region" description="Helical" evidence="10">
    <location>
        <begin position="36"/>
        <end position="55"/>
    </location>
</feature>
<dbReference type="Gene3D" id="3.30.565.10">
    <property type="entry name" value="Histidine kinase-like ATPase, C-terminal domain"/>
    <property type="match status" value="1"/>
</dbReference>
<keyword evidence="10" id="KW-0472">Membrane</keyword>
<dbReference type="PANTHER" id="PTHR24421:SF10">
    <property type="entry name" value="NITRATE_NITRITE SENSOR PROTEIN NARQ"/>
    <property type="match status" value="1"/>
</dbReference>
<organism evidence="13 14">
    <name type="scientific">Streptomyces longisporoflavus</name>
    <dbReference type="NCBI Taxonomy" id="28044"/>
    <lineage>
        <taxon>Bacteria</taxon>
        <taxon>Bacillati</taxon>
        <taxon>Actinomycetota</taxon>
        <taxon>Actinomycetes</taxon>
        <taxon>Kitasatosporales</taxon>
        <taxon>Streptomycetaceae</taxon>
        <taxon>Streptomyces</taxon>
    </lineage>
</organism>
<dbReference type="PANTHER" id="PTHR24421">
    <property type="entry name" value="NITRATE/NITRITE SENSOR PROTEIN NARX-RELATED"/>
    <property type="match status" value="1"/>
</dbReference>
<dbReference type="RefSeq" id="WP_397707553.1">
    <property type="nucleotide sequence ID" value="NZ_JBIRGN010000001.1"/>
</dbReference>
<keyword evidence="14" id="KW-1185">Reference proteome</keyword>
<evidence type="ECO:0000256" key="2">
    <source>
        <dbReference type="ARBA" id="ARBA00012438"/>
    </source>
</evidence>
<keyword evidence="5" id="KW-0547">Nucleotide-binding</keyword>
<name>A0ABW7QGR0_9ACTN</name>
<keyword evidence="6 13" id="KW-0418">Kinase</keyword>
<comment type="catalytic activity">
    <reaction evidence="1">
        <text>ATP + protein L-histidine = ADP + protein N-phospho-L-histidine.</text>
        <dbReference type="EC" id="2.7.13.3"/>
    </reaction>
</comment>
<evidence type="ECO:0000313" key="14">
    <source>
        <dbReference type="Proteomes" id="UP001610818"/>
    </source>
</evidence>
<dbReference type="InterPro" id="IPR036890">
    <property type="entry name" value="HATPase_C_sf"/>
</dbReference>
<protein>
    <recommendedName>
        <fullName evidence="2">histidine kinase</fullName>
        <ecNumber evidence="2">2.7.13.3</ecNumber>
    </recommendedName>
</protein>
<evidence type="ECO:0000256" key="5">
    <source>
        <dbReference type="ARBA" id="ARBA00022741"/>
    </source>
</evidence>
<comment type="caution">
    <text evidence="13">The sequence shown here is derived from an EMBL/GenBank/DDBJ whole genome shotgun (WGS) entry which is preliminary data.</text>
</comment>
<gene>
    <name evidence="13" type="ORF">ACH4F9_03965</name>
</gene>
<keyword evidence="10" id="KW-1133">Transmembrane helix</keyword>
<feature type="transmembrane region" description="Helical" evidence="10">
    <location>
        <begin position="429"/>
        <end position="451"/>
    </location>
</feature>